<name>A0ABS9HRU2_9GAMM</name>
<dbReference type="PROSITE" id="PS50297">
    <property type="entry name" value="ANK_REP_REGION"/>
    <property type="match status" value="2"/>
</dbReference>
<feature type="repeat" description="ANK" evidence="3">
    <location>
        <begin position="106"/>
        <end position="140"/>
    </location>
</feature>
<evidence type="ECO:0000313" key="4">
    <source>
        <dbReference type="EMBL" id="MCF7221052.1"/>
    </source>
</evidence>
<dbReference type="SMART" id="SM00248">
    <property type="entry name" value="ANK"/>
    <property type="match status" value="5"/>
</dbReference>
<reference evidence="4" key="1">
    <citation type="submission" date="2022-01" db="EMBL/GenBank/DDBJ databases">
        <title>Lysobacter chinensis sp. nov., a bacterium isolated from cow dung compost.</title>
        <authorList>
            <person name="Liu Y."/>
        </authorList>
    </citation>
    <scope>NUCLEOTIDE SEQUENCE</scope>
    <source>
        <strain evidence="4">TLK-CK17</strain>
    </source>
</reference>
<feature type="repeat" description="ANK" evidence="3">
    <location>
        <begin position="73"/>
        <end position="105"/>
    </location>
</feature>
<dbReference type="PANTHER" id="PTHR24171">
    <property type="entry name" value="ANKYRIN REPEAT DOMAIN-CONTAINING PROTEIN 39-RELATED"/>
    <property type="match status" value="1"/>
</dbReference>
<evidence type="ECO:0000256" key="2">
    <source>
        <dbReference type="ARBA" id="ARBA00023043"/>
    </source>
</evidence>
<dbReference type="EMBL" id="JAKJPO010000001">
    <property type="protein sequence ID" value="MCF7221052.1"/>
    <property type="molecule type" value="Genomic_DNA"/>
</dbReference>
<protein>
    <submittedName>
        <fullName evidence="4">Ankyrin repeat domain-containing protein</fullName>
    </submittedName>
</protein>
<evidence type="ECO:0000313" key="5">
    <source>
        <dbReference type="Proteomes" id="UP001430796"/>
    </source>
</evidence>
<dbReference type="InterPro" id="IPR002110">
    <property type="entry name" value="Ankyrin_rpt"/>
</dbReference>
<dbReference type="Proteomes" id="UP001430796">
    <property type="component" value="Unassembled WGS sequence"/>
</dbReference>
<dbReference type="InterPro" id="IPR036770">
    <property type="entry name" value="Ankyrin_rpt-contain_sf"/>
</dbReference>
<organism evidence="4 5">
    <name type="scientific">Marilutibacter chinensis</name>
    <dbReference type="NCBI Taxonomy" id="2912247"/>
    <lineage>
        <taxon>Bacteria</taxon>
        <taxon>Pseudomonadati</taxon>
        <taxon>Pseudomonadota</taxon>
        <taxon>Gammaproteobacteria</taxon>
        <taxon>Lysobacterales</taxon>
        <taxon>Lysobacteraceae</taxon>
        <taxon>Marilutibacter</taxon>
    </lineage>
</organism>
<dbReference type="RefSeq" id="WP_237053397.1">
    <property type="nucleotide sequence ID" value="NZ_JAKJPO010000001.1"/>
</dbReference>
<keyword evidence="1" id="KW-0677">Repeat</keyword>
<keyword evidence="5" id="KW-1185">Reference proteome</keyword>
<gene>
    <name evidence="4" type="ORF">L3V18_04515</name>
</gene>
<reference evidence="4" key="2">
    <citation type="submission" date="2022-01" db="EMBL/GenBank/DDBJ databases">
        <authorList>
            <person name="Zhou L.Y."/>
        </authorList>
    </citation>
    <scope>NUCLEOTIDE SEQUENCE</scope>
    <source>
        <strain evidence="4">TLK-CK17</strain>
    </source>
</reference>
<dbReference type="Pfam" id="PF12796">
    <property type="entry name" value="Ank_2"/>
    <property type="match status" value="1"/>
</dbReference>
<accession>A0ABS9HRU2</accession>
<feature type="repeat" description="ANK" evidence="3">
    <location>
        <begin position="43"/>
        <end position="71"/>
    </location>
</feature>
<sequence>MNPDPNLQTCLAQAAYRGDLKECRRLLAQGADPNEGGPSFPLPLNVAAEHGSPAVVSALLKGGAIPNLRDAHEKQTPLHHALARGHVRMTATLLNAGADPNALDGNGHTPLHYAVTAKSPKPAIVSALLDAGADPNLRSGALSDPGDEFSDDKFPVPPLLSTNRADIASLLLNAGADPNVEARVHCPPPNTFSALLEAVYYRNADLAAVLLAAGADPELYSFEGKTAHDYAREFCDDALLGVFAHHRSVQLQERLAQVPVEATDRFVHSETAGITQPFVKDEALASHLTTLPAAPHASSPSTPSMVIGGAVWNARDAVQPQPADVQQAPRQRMRL</sequence>
<evidence type="ECO:0000256" key="3">
    <source>
        <dbReference type="PROSITE-ProRule" id="PRU00023"/>
    </source>
</evidence>
<comment type="caution">
    <text evidence="4">The sequence shown here is derived from an EMBL/GenBank/DDBJ whole genome shotgun (WGS) entry which is preliminary data.</text>
</comment>
<evidence type="ECO:0000256" key="1">
    <source>
        <dbReference type="ARBA" id="ARBA00022737"/>
    </source>
</evidence>
<dbReference type="PRINTS" id="PR01415">
    <property type="entry name" value="ANKYRIN"/>
</dbReference>
<dbReference type="SUPFAM" id="SSF48403">
    <property type="entry name" value="Ankyrin repeat"/>
    <property type="match status" value="1"/>
</dbReference>
<dbReference type="PANTHER" id="PTHR24171:SF9">
    <property type="entry name" value="ANKYRIN REPEAT DOMAIN-CONTAINING PROTEIN 39"/>
    <property type="match status" value="1"/>
</dbReference>
<dbReference type="Gene3D" id="1.25.40.20">
    <property type="entry name" value="Ankyrin repeat-containing domain"/>
    <property type="match status" value="2"/>
</dbReference>
<dbReference type="PROSITE" id="PS50088">
    <property type="entry name" value="ANK_REPEAT"/>
    <property type="match status" value="3"/>
</dbReference>
<proteinExistence type="predicted"/>
<keyword evidence="2 3" id="KW-0040">ANK repeat</keyword>